<keyword evidence="4" id="KW-0479">Metal-binding</keyword>
<dbReference type="SUPFAM" id="SSF55486">
    <property type="entry name" value="Metalloproteases ('zincins'), catalytic domain"/>
    <property type="match status" value="1"/>
</dbReference>
<evidence type="ECO:0000313" key="9">
    <source>
        <dbReference type="EMBL" id="EFB30443.1"/>
    </source>
</evidence>
<dbReference type="PANTHER" id="PTHR37016:SF3">
    <property type="entry name" value="NEUTRAL PROTEASE 2-RELATED"/>
    <property type="match status" value="1"/>
</dbReference>
<dbReference type="GO" id="GO:0046872">
    <property type="term" value="F:metal ion binding"/>
    <property type="evidence" value="ECO:0007669"/>
    <property type="project" value="UniProtKB-KW"/>
</dbReference>
<dbReference type="Proteomes" id="UP000004079">
    <property type="component" value="Unassembled WGS sequence"/>
</dbReference>
<name>D1QW44_9BACT</name>
<dbReference type="InterPro" id="IPR034108">
    <property type="entry name" value="Pept_M35-like_proteobacteria"/>
</dbReference>
<protein>
    <recommendedName>
        <fullName evidence="8">Lysine-specific metallo-endopeptidase domain-containing protein</fullName>
    </recommendedName>
</protein>
<dbReference type="CDD" id="cd11007">
    <property type="entry name" value="M35_like_1"/>
    <property type="match status" value="1"/>
</dbReference>
<evidence type="ECO:0000259" key="8">
    <source>
        <dbReference type="SMART" id="SM01351"/>
    </source>
</evidence>
<evidence type="ECO:0000256" key="2">
    <source>
        <dbReference type="ARBA" id="ARBA00010279"/>
    </source>
</evidence>
<reference evidence="9 10" key="1">
    <citation type="submission" date="2009-11" db="EMBL/GenBank/DDBJ databases">
        <authorList>
            <person name="Weinstock G."/>
            <person name="Sodergren E."/>
            <person name="Clifton S."/>
            <person name="Fulton L."/>
            <person name="Fulton B."/>
            <person name="Courtney L."/>
            <person name="Fronick C."/>
            <person name="Harrison M."/>
            <person name="Strong C."/>
            <person name="Farmer C."/>
            <person name="Delahaunty K."/>
            <person name="Markovic C."/>
            <person name="Hall O."/>
            <person name="Minx P."/>
            <person name="Tomlinson C."/>
            <person name="Mitreva M."/>
            <person name="Nelson J."/>
            <person name="Hou S."/>
            <person name="Wollam A."/>
            <person name="Pepin K.H."/>
            <person name="Johnson M."/>
            <person name="Bhonagiri V."/>
            <person name="Nash W.E."/>
            <person name="Warren W."/>
            <person name="Chinwalla A."/>
            <person name="Mardis E.R."/>
            <person name="Wilson R.K."/>
        </authorList>
    </citation>
    <scope>NUCLEOTIDE SEQUENCE [LARGE SCALE GENOMIC DNA]</scope>
    <source>
        <strain evidence="9 10">F0302</strain>
    </source>
</reference>
<evidence type="ECO:0000256" key="1">
    <source>
        <dbReference type="ARBA" id="ARBA00001947"/>
    </source>
</evidence>
<evidence type="ECO:0000256" key="7">
    <source>
        <dbReference type="ARBA" id="ARBA00023049"/>
    </source>
</evidence>
<dbReference type="InterPro" id="IPR050414">
    <property type="entry name" value="Fungal_M35_metalloproteases"/>
</dbReference>
<dbReference type="EMBL" id="ACUZ02000062">
    <property type="protein sequence ID" value="EFB30443.1"/>
    <property type="molecule type" value="Genomic_DNA"/>
</dbReference>
<keyword evidence="3" id="KW-0645">Protease</keyword>
<evidence type="ECO:0000256" key="3">
    <source>
        <dbReference type="ARBA" id="ARBA00022670"/>
    </source>
</evidence>
<gene>
    <name evidence="9" type="ORF">HMPREF0971_03239</name>
</gene>
<evidence type="ECO:0000256" key="5">
    <source>
        <dbReference type="ARBA" id="ARBA00022801"/>
    </source>
</evidence>
<comment type="similarity">
    <text evidence="2">Belongs to the peptidase M35 family.</text>
</comment>
<evidence type="ECO:0000313" key="10">
    <source>
        <dbReference type="Proteomes" id="UP000004079"/>
    </source>
</evidence>
<feature type="domain" description="Lysine-specific metallo-endopeptidase" evidence="8">
    <location>
        <begin position="134"/>
        <end position="279"/>
    </location>
</feature>
<keyword evidence="7" id="KW-0482">Metalloprotease</keyword>
<dbReference type="GO" id="GO:0006508">
    <property type="term" value="P:proteolysis"/>
    <property type="evidence" value="ECO:0007669"/>
    <property type="project" value="UniProtKB-KW"/>
</dbReference>
<evidence type="ECO:0000256" key="4">
    <source>
        <dbReference type="ARBA" id="ARBA00022723"/>
    </source>
</evidence>
<dbReference type="InterPro" id="IPR029463">
    <property type="entry name" value="Lys_MEP"/>
</dbReference>
<sequence>MGKFEFKAVRIDAELSCPMCAGGKTTFFTRDSIIWKVVSPGLACNNNTTIKPFSAPQCTVTQTTCAPVLQGVWKFVAINAKQSEKPLLLDKSIIICKTGQGVLRIMDPKQIIVKIDLASVIANAIKRLKEMIDNRLNNEEDFNKYFDKWFGDVHSKEEKQKMRDRMIKMNNLLDKMVNRNGTLNENYFEFNNDDKKYNVFAYVYSNDANHVVTVCPETFSERNSTTFDTPAGVIGHECSHFDDIGGTDDFEYGLQNCLELTNTPEKAINNADSFEYFLEDNTP</sequence>
<dbReference type="GO" id="GO:0004222">
    <property type="term" value="F:metalloendopeptidase activity"/>
    <property type="evidence" value="ECO:0007669"/>
    <property type="project" value="InterPro"/>
</dbReference>
<comment type="cofactor">
    <cofactor evidence="1">
        <name>Zn(2+)</name>
        <dbReference type="ChEBI" id="CHEBI:29105"/>
    </cofactor>
</comment>
<dbReference type="InterPro" id="IPR024079">
    <property type="entry name" value="MetalloPept_cat_dom_sf"/>
</dbReference>
<comment type="caution">
    <text evidence="9">The sequence shown here is derived from an EMBL/GenBank/DDBJ whole genome shotgun (WGS) entry which is preliminary data.</text>
</comment>
<dbReference type="Pfam" id="PF14521">
    <property type="entry name" value="Aspzincin_M35"/>
    <property type="match status" value="1"/>
</dbReference>
<organism evidence="9 10">
    <name type="scientific">Segatella oris F0302</name>
    <dbReference type="NCBI Taxonomy" id="649760"/>
    <lineage>
        <taxon>Bacteria</taxon>
        <taxon>Pseudomonadati</taxon>
        <taxon>Bacteroidota</taxon>
        <taxon>Bacteroidia</taxon>
        <taxon>Bacteroidales</taxon>
        <taxon>Prevotellaceae</taxon>
        <taxon>Segatella</taxon>
    </lineage>
</organism>
<dbReference type="PANTHER" id="PTHR37016">
    <property type="match status" value="1"/>
</dbReference>
<keyword evidence="6" id="KW-0862">Zinc</keyword>
<dbReference type="RefSeq" id="WP_004375728.1">
    <property type="nucleotide sequence ID" value="NZ_GG703891.1"/>
</dbReference>
<keyword evidence="5" id="KW-0378">Hydrolase</keyword>
<dbReference type="HOGENOM" id="CLU_983027_0_0_10"/>
<accession>D1QW44</accession>
<evidence type="ECO:0000256" key="6">
    <source>
        <dbReference type="ARBA" id="ARBA00022833"/>
    </source>
</evidence>
<dbReference type="SMART" id="SM01351">
    <property type="entry name" value="Aspzincin_M35"/>
    <property type="match status" value="1"/>
</dbReference>
<dbReference type="AlphaFoldDB" id="D1QW44"/>
<proteinExistence type="inferred from homology"/>
<dbReference type="STRING" id="649760.HMPREF0971_03239"/>
<dbReference type="Gene3D" id="3.40.390.10">
    <property type="entry name" value="Collagenase (Catalytic Domain)"/>
    <property type="match status" value="1"/>
</dbReference>